<dbReference type="GO" id="GO:0003677">
    <property type="term" value="F:DNA binding"/>
    <property type="evidence" value="ECO:0007669"/>
    <property type="project" value="InterPro"/>
</dbReference>
<dbReference type="GO" id="GO:0015074">
    <property type="term" value="P:DNA integration"/>
    <property type="evidence" value="ECO:0007669"/>
    <property type="project" value="InterPro"/>
</dbReference>
<sequence length="398" mass="43869">MARSRVVLGDLRVQVLERAGGGRSYTVVWPDCTVDAEADSYLRPFEGSGSQKTYAYSLVDHLRWRIREGLSTETITMRDLHRYMGAVGAQVPMPYGQPWRVPPQRPYGASALQVAAACLKGFYLNACASKGVNGELREALAVTRLPTRVDRDRALLGHVKTSMTANPLAPKRPPRRRHPKMLPEGAKVDLRGVMNTARDEMVLQWLSDTSLRPGGLAGLHLMDLHLRENAACGECKGPHLHVCHRWGNPNRAAAKIKPEWKVADGVITGGEIYRASPAMISSYFKYMTTEYAKYATGHGMLLIQLTGPNRGEPWSADAARGMLRRAGRRAGLPGRITPKAFRHQITNDVLDVTNGDSMVAKAVGNWASARMVDEVYGHPDLHSPEFTAALQAVWGEDE</sequence>
<dbReference type="SUPFAM" id="SSF56349">
    <property type="entry name" value="DNA breaking-rejoining enzymes"/>
    <property type="match status" value="1"/>
</dbReference>
<keyword evidence="4" id="KW-1185">Reference proteome</keyword>
<evidence type="ECO:0000313" key="3">
    <source>
        <dbReference type="EMBL" id="AYN43304.1"/>
    </source>
</evidence>
<dbReference type="AlphaFoldDB" id="A0A3G2JLT2"/>
<dbReference type="PROSITE" id="PS51898">
    <property type="entry name" value="TYR_RECOMBINASE"/>
    <property type="match status" value="1"/>
</dbReference>
<keyword evidence="1" id="KW-0233">DNA recombination</keyword>
<accession>A0A3G2JLT2</accession>
<dbReference type="EMBL" id="CP033073">
    <property type="protein sequence ID" value="AYN43304.1"/>
    <property type="molecule type" value="Genomic_DNA"/>
</dbReference>
<organism evidence="3 4">
    <name type="scientific">Streptomyces dangxiongensis</name>
    <dbReference type="NCBI Taxonomy" id="1442032"/>
    <lineage>
        <taxon>Bacteria</taxon>
        <taxon>Bacillati</taxon>
        <taxon>Actinomycetota</taxon>
        <taxon>Actinomycetes</taxon>
        <taxon>Kitasatosporales</taxon>
        <taxon>Streptomycetaceae</taxon>
        <taxon>Streptomyces</taxon>
    </lineage>
</organism>
<evidence type="ECO:0000256" key="1">
    <source>
        <dbReference type="ARBA" id="ARBA00023172"/>
    </source>
</evidence>
<dbReference type="OrthoDB" id="9803188at2"/>
<dbReference type="InterPro" id="IPR002104">
    <property type="entry name" value="Integrase_catalytic"/>
</dbReference>
<evidence type="ECO:0000313" key="4">
    <source>
        <dbReference type="Proteomes" id="UP000268329"/>
    </source>
</evidence>
<dbReference type="Proteomes" id="UP000268329">
    <property type="component" value="Chromosome"/>
</dbReference>
<dbReference type="InterPro" id="IPR011010">
    <property type="entry name" value="DNA_brk_join_enz"/>
</dbReference>
<dbReference type="KEGG" id="sdd:D9753_35535"/>
<proteinExistence type="predicted"/>
<dbReference type="Gene3D" id="1.10.443.10">
    <property type="entry name" value="Intergrase catalytic core"/>
    <property type="match status" value="1"/>
</dbReference>
<protein>
    <submittedName>
        <fullName evidence="3">Integrase</fullName>
    </submittedName>
</protein>
<dbReference type="InterPro" id="IPR013762">
    <property type="entry name" value="Integrase-like_cat_sf"/>
</dbReference>
<name>A0A3G2JLT2_9ACTN</name>
<reference evidence="3 4" key="1">
    <citation type="submission" date="2018-10" db="EMBL/GenBank/DDBJ databases">
        <title>The genome of Streptomyces dangxiongensis Z022.</title>
        <authorList>
            <person name="Zhang B."/>
        </authorList>
    </citation>
    <scope>NUCLEOTIDE SEQUENCE [LARGE SCALE GENOMIC DNA]</scope>
    <source>
        <strain evidence="3 4">Z022</strain>
    </source>
</reference>
<evidence type="ECO:0000259" key="2">
    <source>
        <dbReference type="PROSITE" id="PS51898"/>
    </source>
</evidence>
<gene>
    <name evidence="3" type="ORF">D9753_35535</name>
</gene>
<dbReference type="GO" id="GO:0006310">
    <property type="term" value="P:DNA recombination"/>
    <property type="evidence" value="ECO:0007669"/>
    <property type="project" value="UniProtKB-KW"/>
</dbReference>
<feature type="domain" description="Tyr recombinase" evidence="2">
    <location>
        <begin position="177"/>
        <end position="392"/>
    </location>
</feature>